<dbReference type="PRINTS" id="PR00081">
    <property type="entry name" value="GDHRDH"/>
</dbReference>
<keyword evidence="5" id="KW-1185">Reference proteome</keyword>
<dbReference type="RefSeq" id="WP_091597180.1">
    <property type="nucleotide sequence ID" value="NZ_JBHRWG010000002.1"/>
</dbReference>
<dbReference type="InterPro" id="IPR002347">
    <property type="entry name" value="SDR_fam"/>
</dbReference>
<dbReference type="OrthoDB" id="9804774at2"/>
<dbReference type="FunFam" id="3.40.50.720:FF:000084">
    <property type="entry name" value="Short-chain dehydrogenase reductase"/>
    <property type="match status" value="1"/>
</dbReference>
<dbReference type="PANTHER" id="PTHR43180">
    <property type="entry name" value="3-OXOACYL-(ACYL-CARRIER-PROTEIN) REDUCTASE (AFU_ORTHOLOGUE AFUA_6G11210)"/>
    <property type="match status" value="1"/>
</dbReference>
<dbReference type="SUPFAM" id="SSF51735">
    <property type="entry name" value="NAD(P)-binding Rossmann-fold domains"/>
    <property type="match status" value="1"/>
</dbReference>
<dbReference type="Pfam" id="PF00106">
    <property type="entry name" value="adh_short"/>
    <property type="match status" value="1"/>
</dbReference>
<evidence type="ECO:0000313" key="5">
    <source>
        <dbReference type="Proteomes" id="UP000199393"/>
    </source>
</evidence>
<accession>A0A1C3NDW3</accession>
<gene>
    <name evidence="4" type="ORF">GA0070620_6329</name>
</gene>
<dbReference type="PANTHER" id="PTHR43180:SF66">
    <property type="entry name" value="SHORT-CHAIN DEHYDROGENASE_REDUCTASE FAMILY PROTEIN"/>
    <property type="match status" value="1"/>
</dbReference>
<reference evidence="5" key="1">
    <citation type="submission" date="2016-06" db="EMBL/GenBank/DDBJ databases">
        <authorList>
            <person name="Varghese N."/>
        </authorList>
    </citation>
    <scope>NUCLEOTIDE SEQUENCE [LARGE SCALE GENOMIC DNA]</scope>
    <source>
        <strain evidence="5">DSM 45344</strain>
    </source>
</reference>
<dbReference type="Proteomes" id="UP000199393">
    <property type="component" value="Chromosome I"/>
</dbReference>
<evidence type="ECO:0000256" key="3">
    <source>
        <dbReference type="RuleBase" id="RU000363"/>
    </source>
</evidence>
<dbReference type="STRING" id="307121.GA0070620_6329"/>
<dbReference type="InterPro" id="IPR020904">
    <property type="entry name" value="Sc_DH/Rdtase_CS"/>
</dbReference>
<evidence type="ECO:0000256" key="2">
    <source>
        <dbReference type="ARBA" id="ARBA00023002"/>
    </source>
</evidence>
<dbReference type="PRINTS" id="PR00080">
    <property type="entry name" value="SDRFAMILY"/>
</dbReference>
<dbReference type="GO" id="GO:0016491">
    <property type="term" value="F:oxidoreductase activity"/>
    <property type="evidence" value="ECO:0007669"/>
    <property type="project" value="UniProtKB-KW"/>
</dbReference>
<dbReference type="CDD" id="cd05233">
    <property type="entry name" value="SDR_c"/>
    <property type="match status" value="1"/>
</dbReference>
<comment type="similarity">
    <text evidence="1 3">Belongs to the short-chain dehydrogenases/reductases (SDR) family.</text>
</comment>
<evidence type="ECO:0000256" key="1">
    <source>
        <dbReference type="ARBA" id="ARBA00006484"/>
    </source>
</evidence>
<organism evidence="4 5">
    <name type="scientific">Micromonospora krabiensis</name>
    <dbReference type="NCBI Taxonomy" id="307121"/>
    <lineage>
        <taxon>Bacteria</taxon>
        <taxon>Bacillati</taxon>
        <taxon>Actinomycetota</taxon>
        <taxon>Actinomycetes</taxon>
        <taxon>Micromonosporales</taxon>
        <taxon>Micromonosporaceae</taxon>
        <taxon>Micromonospora</taxon>
    </lineage>
</organism>
<dbReference type="EMBL" id="LT598496">
    <property type="protein sequence ID" value="SBV30728.1"/>
    <property type="molecule type" value="Genomic_DNA"/>
</dbReference>
<proteinExistence type="inferred from homology"/>
<dbReference type="PROSITE" id="PS00061">
    <property type="entry name" value="ADH_SHORT"/>
    <property type="match status" value="1"/>
</dbReference>
<dbReference type="InterPro" id="IPR036291">
    <property type="entry name" value="NAD(P)-bd_dom_sf"/>
</dbReference>
<evidence type="ECO:0000313" key="4">
    <source>
        <dbReference type="EMBL" id="SBV30728.1"/>
    </source>
</evidence>
<name>A0A1C3NDW3_9ACTN</name>
<dbReference type="AlphaFoldDB" id="A0A1C3NDW3"/>
<protein>
    <submittedName>
        <fullName evidence="4">Meso-butanediol dehydrogenase / (S,S)-butanediol dehydrogenase / diacetyl reductase</fullName>
    </submittedName>
</protein>
<dbReference type="Gene3D" id="3.40.50.720">
    <property type="entry name" value="NAD(P)-binding Rossmann-like Domain"/>
    <property type="match status" value="1"/>
</dbReference>
<sequence>MTLPPSPSPVLAGRRAVVSGGAAGIGEAVAARLVGDGASVLVADVDAAAGRATARRLGATFVEVDLSELDGVRAMMDAAVQQWGGIDILVNNAGGVTGPAYPVADADRWIRSLDLNLRGVLLSCQLALEAMPRGGAIINVASVAGLGHGVHGVPEYAVAKAGVIRLTACLAPLRDRLGIRVNCVCPDLVDTPASRRDRETMTPAARARTPPAIPATEIADAVATLLTDDTLAGRVLVCQAKEPRRLLLPADGWSDHVNRLG</sequence>
<keyword evidence="2" id="KW-0560">Oxidoreductase</keyword>